<keyword evidence="3" id="KW-1185">Reference proteome</keyword>
<sequence length="511" mass="58297">MRTEGPLARVAALVVLWLVLGAASAWGQSLESVVMPGAVIKGHADVEHECGECHVRFSPSSQPQRCLACHRDVRADVRDGAGYHGRLKEEQCRRCHTDHKGRDAKVVVFDEKKFDHRQTDFQLRGAHRGKECSGCHRTGRKYRDAPQDCYSCHRGNDKHREGLGQRCENCHVEDNWKVARFDHGRTRFPLLNRHARARCADCHVDEHYAGTARECVSCHRKDDAHKGHNGPRCESCHTEQDWKATIFRHDRDANYALLGRHRTIECTACHRAPLYSEKLPTQCIACHRQDDSHKGVLGEKCASCHNPEGWKSGRFDHDQNTRFALKDKHRSVKCESCHKDPGMREKPALECVGCHLRDDRERGHKGRYGGRCAACHVEQGWRTIVFDHERDTRFPRAGRHRAVKCDACHRDGPFRARTDDRCHACHKEDDIHFGSFEQKCDTCHLPDDWRKILRAATDRFCRGGTEPGAHRRDDDPPKAAFWIPACAPANDLPARPARRDDGRTPDAGRRP</sequence>
<gene>
    <name evidence="2" type="ORF">GPA22_17460</name>
</gene>
<reference evidence="2 3" key="1">
    <citation type="submission" date="2019-12" db="EMBL/GenBank/DDBJ databases">
        <title>Comparative genomics gives insights into the taxonomy of the Azoarcus-Aromatoleum group and reveals separate origins of nif in the plant-associated Azoarcus and non-plant-associated Aromatoleum sub-groups.</title>
        <authorList>
            <person name="Lafos M."/>
            <person name="Maluk M."/>
            <person name="Batista M."/>
            <person name="Junghare M."/>
            <person name="Carmona M."/>
            <person name="Faoro H."/>
            <person name="Cruz L.M."/>
            <person name="Battistoni F."/>
            <person name="De Souza E."/>
            <person name="Pedrosa F."/>
            <person name="Chen W.-M."/>
            <person name="Poole P.S."/>
            <person name="Dixon R.A."/>
            <person name="James E.K."/>
        </authorList>
    </citation>
    <scope>NUCLEOTIDE SEQUENCE [LARGE SCALE GENOMIC DNA]</scope>
    <source>
        <strain evidence="2 3">Td21</strain>
    </source>
</reference>
<proteinExistence type="predicted"/>
<accession>A0ABX1Q4Q0</accession>
<protein>
    <submittedName>
        <fullName evidence="2">Cytochrome C</fullName>
    </submittedName>
</protein>
<dbReference type="InterPro" id="IPR036280">
    <property type="entry name" value="Multihaem_cyt_sf"/>
</dbReference>
<organism evidence="2 3">
    <name type="scientific">Aromatoleum toluvorans</name>
    <dbReference type="NCBI Taxonomy" id="92002"/>
    <lineage>
        <taxon>Bacteria</taxon>
        <taxon>Pseudomonadati</taxon>
        <taxon>Pseudomonadota</taxon>
        <taxon>Betaproteobacteria</taxon>
        <taxon>Rhodocyclales</taxon>
        <taxon>Rhodocyclaceae</taxon>
        <taxon>Aromatoleum</taxon>
    </lineage>
</organism>
<dbReference type="EMBL" id="WTVN01000031">
    <property type="protein sequence ID" value="NMG45504.1"/>
    <property type="molecule type" value="Genomic_DNA"/>
</dbReference>
<feature type="compositionally biased region" description="Basic and acidic residues" evidence="1">
    <location>
        <begin position="497"/>
        <end position="511"/>
    </location>
</feature>
<dbReference type="Proteomes" id="UP000623795">
    <property type="component" value="Unassembled WGS sequence"/>
</dbReference>
<evidence type="ECO:0000313" key="2">
    <source>
        <dbReference type="EMBL" id="NMG45504.1"/>
    </source>
</evidence>
<evidence type="ECO:0000256" key="1">
    <source>
        <dbReference type="SAM" id="MobiDB-lite"/>
    </source>
</evidence>
<feature type="region of interest" description="Disordered" evidence="1">
    <location>
        <begin position="486"/>
        <end position="511"/>
    </location>
</feature>
<name>A0ABX1Q4Q0_9RHOO</name>
<dbReference type="Gene3D" id="3.90.10.10">
    <property type="entry name" value="Cytochrome C3"/>
    <property type="match status" value="5"/>
</dbReference>
<comment type="caution">
    <text evidence="2">The sequence shown here is derived from an EMBL/GenBank/DDBJ whole genome shotgun (WGS) entry which is preliminary data.</text>
</comment>
<dbReference type="RefSeq" id="WP_169257341.1">
    <property type="nucleotide sequence ID" value="NZ_WTVN01000031.1"/>
</dbReference>
<dbReference type="SUPFAM" id="SSF48695">
    <property type="entry name" value="Multiheme cytochromes"/>
    <property type="match status" value="3"/>
</dbReference>
<evidence type="ECO:0000313" key="3">
    <source>
        <dbReference type="Proteomes" id="UP000623795"/>
    </source>
</evidence>